<dbReference type="EC" id="5.6.2.4" evidence="10"/>
<dbReference type="PROSITE" id="PS51198">
    <property type="entry name" value="UVRD_HELICASE_ATP_BIND"/>
    <property type="match status" value="1"/>
</dbReference>
<dbReference type="Pfam" id="PF21196">
    <property type="entry name" value="PcrA_UvrD_tudor"/>
    <property type="match status" value="1"/>
</dbReference>
<dbReference type="AlphaFoldDB" id="A0A931ASE1"/>
<dbReference type="PANTHER" id="PTHR11070:SF2">
    <property type="entry name" value="ATP-DEPENDENT DNA HELICASE SRS2"/>
    <property type="match status" value="1"/>
</dbReference>
<dbReference type="InterPro" id="IPR014016">
    <property type="entry name" value="UvrD-like_ATP-bd"/>
</dbReference>
<keyword evidence="5 13" id="KW-0347">Helicase</keyword>
<comment type="caution">
    <text evidence="16">The sequence shown here is derived from an EMBL/GenBank/DDBJ whole genome shotgun (WGS) entry which is preliminary data.</text>
</comment>
<dbReference type="Pfam" id="PF13361">
    <property type="entry name" value="UvrD_C"/>
    <property type="match status" value="1"/>
</dbReference>
<keyword evidence="3 13" id="KW-0547">Nucleotide-binding</keyword>
<evidence type="ECO:0000256" key="6">
    <source>
        <dbReference type="ARBA" id="ARBA00022840"/>
    </source>
</evidence>
<comment type="catalytic activity">
    <reaction evidence="12">
        <text>ATP + H2O = ADP + phosphate + H(+)</text>
        <dbReference type="Rhea" id="RHEA:13065"/>
        <dbReference type="ChEBI" id="CHEBI:15377"/>
        <dbReference type="ChEBI" id="CHEBI:15378"/>
        <dbReference type="ChEBI" id="CHEBI:30616"/>
        <dbReference type="ChEBI" id="CHEBI:43474"/>
        <dbReference type="ChEBI" id="CHEBI:456216"/>
        <dbReference type="EC" id="5.6.2.4"/>
    </reaction>
</comment>
<evidence type="ECO:0000256" key="12">
    <source>
        <dbReference type="ARBA" id="ARBA00048988"/>
    </source>
</evidence>
<dbReference type="Gene3D" id="1.10.10.160">
    <property type="match status" value="1"/>
</dbReference>
<evidence type="ECO:0000256" key="7">
    <source>
        <dbReference type="ARBA" id="ARBA00023125"/>
    </source>
</evidence>
<dbReference type="FunFam" id="1.10.10.160:FF:000001">
    <property type="entry name" value="ATP-dependent DNA helicase"/>
    <property type="match status" value="1"/>
</dbReference>
<dbReference type="PANTHER" id="PTHR11070">
    <property type="entry name" value="UVRD / RECB / PCRA DNA HELICASE FAMILY MEMBER"/>
    <property type="match status" value="1"/>
</dbReference>
<protein>
    <recommendedName>
        <fullName evidence="2">ATP-dependent DNA helicase PcrA</fullName>
        <ecNumber evidence="10">5.6.2.4</ecNumber>
    </recommendedName>
    <alternativeName>
        <fullName evidence="11">DNA 3'-5' helicase PcrA</fullName>
    </alternativeName>
</protein>
<dbReference type="CDD" id="cd18807">
    <property type="entry name" value="SF1_C_UvrD"/>
    <property type="match status" value="1"/>
</dbReference>
<dbReference type="GO" id="GO:0033202">
    <property type="term" value="C:DNA helicase complex"/>
    <property type="evidence" value="ECO:0007669"/>
    <property type="project" value="TreeGrafter"/>
</dbReference>
<keyword evidence="17" id="KW-1185">Reference proteome</keyword>
<accession>A0A931ASE1</accession>
<evidence type="ECO:0000259" key="14">
    <source>
        <dbReference type="PROSITE" id="PS51198"/>
    </source>
</evidence>
<evidence type="ECO:0000256" key="4">
    <source>
        <dbReference type="ARBA" id="ARBA00022801"/>
    </source>
</evidence>
<dbReference type="FunFam" id="1.10.486.10:FF:000003">
    <property type="entry name" value="ATP-dependent DNA helicase"/>
    <property type="match status" value="1"/>
</dbReference>
<dbReference type="InterPro" id="IPR013986">
    <property type="entry name" value="DExx_box_DNA_helicase_dom_sf"/>
</dbReference>
<keyword evidence="6 13" id="KW-0067">ATP-binding</keyword>
<dbReference type="Gene3D" id="1.10.486.10">
    <property type="entry name" value="PCRA, domain 4"/>
    <property type="match status" value="1"/>
</dbReference>
<evidence type="ECO:0000313" key="17">
    <source>
        <dbReference type="Proteomes" id="UP000621436"/>
    </source>
</evidence>
<dbReference type="CDD" id="cd17932">
    <property type="entry name" value="DEXQc_UvrD"/>
    <property type="match status" value="1"/>
</dbReference>
<dbReference type="EMBL" id="JADPIE010000009">
    <property type="protein sequence ID" value="MBF8438097.1"/>
    <property type="molecule type" value="Genomic_DNA"/>
</dbReference>
<keyword evidence="8" id="KW-0413">Isomerase</keyword>
<dbReference type="Pfam" id="PF00580">
    <property type="entry name" value="UvrD-helicase"/>
    <property type="match status" value="1"/>
</dbReference>
<sequence>MNSTENQILAGLNQPQKEAVMHFKGPALVLAGAGSGKTRVLTRRIAYLIAEYGVNPGNILAMTFTNKAASEMKERVNKLISEEMRSWVGTFHSFGATLLRREAEKLGFKRNFSIYDTSDQKRMIKEIMQDLNIDTKKTKPSRVLNEISDAKNQLIRPEDYKVEKFNFLSELVSKIYPTYQQRMKESNAFDFDDLIMKPCQLFTEYPRIKEYYNEKYKYILVDEYQDVNHAQYRLSQLLTGIDNNIFVVGDPDQSIYGFRGADINNILNFEKDFADAKVIRLEQNYRSKENILKAAQSVIKNNSSRLDKDLWSDRGEGDSIEFFEAATDKEEAGFIMEEAKKLNRAGEYNYGDMVVLYRTNAQSRSIEDVLRRNQVPYQIVGGLKFYDRKEIKDIVAYLRLINNPADTAALLRIINEPARGIGAKTIERVQDYAYANNISLFQSCLESDHNPELTKAYSSRVIEFAELIEEFQELENEITIDKLVSKILSKTGYESEIISKEGPKAQERLENIGELQSAMREYLQENDDGSLAGFLEEVALIADIDTMEDKNNFITLMTLHSAKGLEFPVVFLAGLDEGLFPHGNSMDDASEIEEERRLCYVGITRAQDKLYILRAKNRFRYGESKYYAPSRFLNEIPDSLINCEDDEDYGTIDIKDKSNNSSINARSSNYKEGQKIIHPSWGIGEIKQVKEDRGTKLTIRFKDGKERELLAEYAPLQPVRR</sequence>
<proteinExistence type="inferred from homology"/>
<evidence type="ECO:0000256" key="5">
    <source>
        <dbReference type="ARBA" id="ARBA00022806"/>
    </source>
</evidence>
<dbReference type="GO" id="GO:0000725">
    <property type="term" value="P:recombinational repair"/>
    <property type="evidence" value="ECO:0007669"/>
    <property type="project" value="TreeGrafter"/>
</dbReference>
<dbReference type="GO" id="GO:0043138">
    <property type="term" value="F:3'-5' DNA helicase activity"/>
    <property type="evidence" value="ECO:0007669"/>
    <property type="project" value="UniProtKB-EC"/>
</dbReference>
<evidence type="ECO:0000256" key="9">
    <source>
        <dbReference type="ARBA" id="ARBA00034617"/>
    </source>
</evidence>
<feature type="domain" description="UvrD-like helicase ATP-binding" evidence="14">
    <location>
        <begin position="10"/>
        <end position="288"/>
    </location>
</feature>
<evidence type="ECO:0000256" key="10">
    <source>
        <dbReference type="ARBA" id="ARBA00034808"/>
    </source>
</evidence>
<evidence type="ECO:0000256" key="11">
    <source>
        <dbReference type="ARBA" id="ARBA00034900"/>
    </source>
</evidence>
<dbReference type="GO" id="GO:0003677">
    <property type="term" value="F:DNA binding"/>
    <property type="evidence" value="ECO:0007669"/>
    <property type="project" value="UniProtKB-KW"/>
</dbReference>
<evidence type="ECO:0000256" key="13">
    <source>
        <dbReference type="PROSITE-ProRule" id="PRU00560"/>
    </source>
</evidence>
<evidence type="ECO:0000313" key="16">
    <source>
        <dbReference type="EMBL" id="MBF8438097.1"/>
    </source>
</evidence>
<dbReference type="Proteomes" id="UP000621436">
    <property type="component" value="Unassembled WGS sequence"/>
</dbReference>
<feature type="binding site" evidence="13">
    <location>
        <begin position="31"/>
        <end position="38"/>
    </location>
    <ligand>
        <name>ATP</name>
        <dbReference type="ChEBI" id="CHEBI:30616"/>
    </ligand>
</feature>
<organism evidence="16 17">
    <name type="scientific">Halonatronomonas betaini</name>
    <dbReference type="NCBI Taxonomy" id="2778430"/>
    <lineage>
        <taxon>Bacteria</taxon>
        <taxon>Bacillati</taxon>
        <taxon>Bacillota</taxon>
        <taxon>Clostridia</taxon>
        <taxon>Halanaerobiales</taxon>
        <taxon>Halarsenatibacteraceae</taxon>
        <taxon>Halonatronomonas</taxon>
    </lineage>
</organism>
<dbReference type="GO" id="GO:0016787">
    <property type="term" value="F:hydrolase activity"/>
    <property type="evidence" value="ECO:0007669"/>
    <property type="project" value="UniProtKB-UniRule"/>
</dbReference>
<dbReference type="SUPFAM" id="SSF52540">
    <property type="entry name" value="P-loop containing nucleoside triphosphate hydrolases"/>
    <property type="match status" value="1"/>
</dbReference>
<dbReference type="InterPro" id="IPR014017">
    <property type="entry name" value="DNA_helicase_UvrD-like_C"/>
</dbReference>
<evidence type="ECO:0000256" key="1">
    <source>
        <dbReference type="ARBA" id="ARBA00009922"/>
    </source>
</evidence>
<dbReference type="InterPro" id="IPR027417">
    <property type="entry name" value="P-loop_NTPase"/>
</dbReference>
<dbReference type="GO" id="GO:0005524">
    <property type="term" value="F:ATP binding"/>
    <property type="evidence" value="ECO:0007669"/>
    <property type="project" value="UniProtKB-UniRule"/>
</dbReference>
<dbReference type="RefSeq" id="WP_270455194.1">
    <property type="nucleotide sequence ID" value="NZ_JADPIE010000009.1"/>
</dbReference>
<name>A0A931ASE1_9FIRM</name>
<dbReference type="GO" id="GO:0009314">
    <property type="term" value="P:response to radiation"/>
    <property type="evidence" value="ECO:0007669"/>
    <property type="project" value="UniProtKB-ARBA"/>
</dbReference>
<dbReference type="GO" id="GO:0005829">
    <property type="term" value="C:cytosol"/>
    <property type="evidence" value="ECO:0007669"/>
    <property type="project" value="TreeGrafter"/>
</dbReference>
<dbReference type="InterPro" id="IPR000212">
    <property type="entry name" value="DNA_helicase_UvrD/REP"/>
</dbReference>
<comment type="catalytic activity">
    <reaction evidence="9">
        <text>Couples ATP hydrolysis with the unwinding of duplex DNA by translocating in the 3'-5' direction.</text>
        <dbReference type="EC" id="5.6.2.4"/>
    </reaction>
</comment>
<comment type="similarity">
    <text evidence="1">Belongs to the helicase family. UvrD subfamily.</text>
</comment>
<keyword evidence="7" id="KW-0238">DNA-binding</keyword>
<evidence type="ECO:0000256" key="3">
    <source>
        <dbReference type="ARBA" id="ARBA00022741"/>
    </source>
</evidence>
<evidence type="ECO:0000256" key="8">
    <source>
        <dbReference type="ARBA" id="ARBA00023235"/>
    </source>
</evidence>
<keyword evidence="4 13" id="KW-0378">Hydrolase</keyword>
<dbReference type="Gene3D" id="3.40.50.300">
    <property type="entry name" value="P-loop containing nucleotide triphosphate hydrolases"/>
    <property type="match status" value="2"/>
</dbReference>
<evidence type="ECO:0000256" key="2">
    <source>
        <dbReference type="ARBA" id="ARBA00014807"/>
    </source>
</evidence>
<evidence type="ECO:0000259" key="15">
    <source>
        <dbReference type="PROSITE" id="PS51217"/>
    </source>
</evidence>
<feature type="domain" description="UvrD-like helicase C-terminal" evidence="15">
    <location>
        <begin position="289"/>
        <end position="564"/>
    </location>
</feature>
<gene>
    <name evidence="16" type="ORF">I0Q91_13475</name>
</gene>
<dbReference type="PROSITE" id="PS51217">
    <property type="entry name" value="UVRD_HELICASE_CTER"/>
    <property type="match status" value="1"/>
</dbReference>
<reference evidence="16" key="1">
    <citation type="submission" date="2020-11" db="EMBL/GenBank/DDBJ databases">
        <title>Halonatronomonas betainensis gen. nov., sp. nov. a novel haloalkaliphilic representative of the family Halanaerobiacae capable of betaine degradation.</title>
        <authorList>
            <person name="Boltyanskaya Y."/>
            <person name="Kevbrin V."/>
            <person name="Detkova E."/>
            <person name="Grouzdev D.S."/>
            <person name="Koziaeva V."/>
            <person name="Zhilina T."/>
        </authorList>
    </citation>
    <scope>NUCLEOTIDE SEQUENCE</scope>
    <source>
        <strain evidence="16">Z-7014</strain>
    </source>
</reference>